<accession>A0A553Z4L1</accession>
<dbReference type="Proteomes" id="UP000320888">
    <property type="component" value="Unassembled WGS sequence"/>
</dbReference>
<dbReference type="RefSeq" id="WP_143943674.1">
    <property type="nucleotide sequence ID" value="NZ_VKLS01000277.1"/>
</dbReference>
<feature type="region of interest" description="Disordered" evidence="1">
    <location>
        <begin position="142"/>
        <end position="182"/>
    </location>
</feature>
<dbReference type="AlphaFoldDB" id="A0A553Z4L1"/>
<feature type="compositionally biased region" description="Pro residues" evidence="1">
    <location>
        <begin position="171"/>
        <end position="182"/>
    </location>
</feature>
<organism evidence="2 3">
    <name type="scientific">Streptomyces benahoarensis</name>
    <dbReference type="NCBI Taxonomy" id="2595054"/>
    <lineage>
        <taxon>Bacteria</taxon>
        <taxon>Bacillati</taxon>
        <taxon>Actinomycetota</taxon>
        <taxon>Actinomycetes</taxon>
        <taxon>Kitasatosporales</taxon>
        <taxon>Streptomycetaceae</taxon>
        <taxon>Streptomyces</taxon>
    </lineage>
</organism>
<feature type="compositionally biased region" description="Low complexity" evidence="1">
    <location>
        <begin position="153"/>
        <end position="170"/>
    </location>
</feature>
<protein>
    <submittedName>
        <fullName evidence="2">Uncharacterized protein</fullName>
    </submittedName>
</protein>
<proteinExistence type="predicted"/>
<evidence type="ECO:0000313" key="2">
    <source>
        <dbReference type="EMBL" id="TSB36425.1"/>
    </source>
</evidence>
<feature type="compositionally biased region" description="Basic residues" evidence="1">
    <location>
        <begin position="44"/>
        <end position="63"/>
    </location>
</feature>
<dbReference type="OrthoDB" id="4086734at2"/>
<gene>
    <name evidence="2" type="ORF">FNZ23_19890</name>
</gene>
<feature type="region of interest" description="Disordered" evidence="1">
    <location>
        <begin position="1"/>
        <end position="86"/>
    </location>
</feature>
<evidence type="ECO:0000313" key="3">
    <source>
        <dbReference type="Proteomes" id="UP000320888"/>
    </source>
</evidence>
<dbReference type="EMBL" id="VKLS01000277">
    <property type="protein sequence ID" value="TSB36425.1"/>
    <property type="molecule type" value="Genomic_DNA"/>
</dbReference>
<keyword evidence="3" id="KW-1185">Reference proteome</keyword>
<name>A0A553Z4L1_9ACTN</name>
<evidence type="ECO:0000256" key="1">
    <source>
        <dbReference type="SAM" id="MobiDB-lite"/>
    </source>
</evidence>
<sequence length="182" mass="19720">MITQQQAHATADRWLNPEGAPGPRRQGVRSRLGGVGRAAASGDRHRHRRGDQRRPRLRPRNAARRVPTPRRTAADRRPRRGIRAVHTDLRPTLLPGGYPGGLVLRAFPNAQFSCTEGYGMRTKERAEGVAGLVRHVETMHRMARRPPGTRAWSAPSGPSSRPPAAAASPTAPSPPTSAPSPS</sequence>
<comment type="caution">
    <text evidence="2">The sequence shown here is derived from an EMBL/GenBank/DDBJ whole genome shotgun (WGS) entry which is preliminary data.</text>
</comment>
<reference evidence="2 3" key="1">
    <citation type="submission" date="2019-07" db="EMBL/GenBank/DDBJ databases">
        <title>Draft genome for Streptomyces benahoarensis MZ03-48.</title>
        <authorList>
            <person name="Gonzalez-Pimentel J.L."/>
        </authorList>
    </citation>
    <scope>NUCLEOTIDE SEQUENCE [LARGE SCALE GENOMIC DNA]</scope>
    <source>
        <strain evidence="2 3">MZ03-48</strain>
    </source>
</reference>